<dbReference type="SUPFAM" id="SSF55550">
    <property type="entry name" value="SH2 domain"/>
    <property type="match status" value="2"/>
</dbReference>
<dbReference type="Pfam" id="PF00017">
    <property type="entry name" value="SH2"/>
    <property type="match status" value="1"/>
</dbReference>
<dbReference type="Gene3D" id="3.30.505.10">
    <property type="entry name" value="SH2 domain"/>
    <property type="match status" value="2"/>
</dbReference>
<dbReference type="GO" id="GO:0004726">
    <property type="term" value="F:non-membrane spanning protein tyrosine phosphatase activity"/>
    <property type="evidence" value="ECO:0007669"/>
    <property type="project" value="TreeGrafter"/>
</dbReference>
<feature type="domain" description="SH2" evidence="2">
    <location>
        <begin position="59"/>
        <end position="157"/>
    </location>
</feature>
<dbReference type="Pfam" id="PF00102">
    <property type="entry name" value="Y_phosphatase"/>
    <property type="match status" value="1"/>
</dbReference>
<dbReference type="PRINTS" id="PR00401">
    <property type="entry name" value="SH2DOMAIN"/>
</dbReference>
<dbReference type="PANTHER" id="PTHR46559:SF3">
    <property type="entry name" value="TYROSINE-PROTEIN PHOSPHATASE NON-RECEPTOR TYPE"/>
    <property type="match status" value="1"/>
</dbReference>
<dbReference type="PROSITE" id="PS50055">
    <property type="entry name" value="TYR_PHOSPHATASE_PTP"/>
    <property type="match status" value="1"/>
</dbReference>
<dbReference type="PROSITE" id="PS50001">
    <property type="entry name" value="SH2"/>
    <property type="match status" value="1"/>
</dbReference>
<dbReference type="Proteomes" id="UP001209878">
    <property type="component" value="Unassembled WGS sequence"/>
</dbReference>
<evidence type="ECO:0008006" key="6">
    <source>
        <dbReference type="Google" id="ProtNLM"/>
    </source>
</evidence>
<dbReference type="Gene3D" id="3.90.190.10">
    <property type="entry name" value="Protein tyrosine phosphatase superfamily"/>
    <property type="match status" value="1"/>
</dbReference>
<reference evidence="4" key="1">
    <citation type="journal article" date="2023" name="Mol. Biol. Evol.">
        <title>Third-Generation Sequencing Reveals the Adaptive Role of the Epigenome in Three Deep-Sea Polychaetes.</title>
        <authorList>
            <person name="Perez M."/>
            <person name="Aroh O."/>
            <person name="Sun Y."/>
            <person name="Lan Y."/>
            <person name="Juniper S.K."/>
            <person name="Young C.R."/>
            <person name="Angers B."/>
            <person name="Qian P.Y."/>
        </authorList>
    </citation>
    <scope>NUCLEOTIDE SEQUENCE</scope>
    <source>
        <strain evidence="4">R07B-5</strain>
    </source>
</reference>
<protein>
    <recommendedName>
        <fullName evidence="6">Tyrosine-protein phosphatase non-receptor type 11</fullName>
    </recommendedName>
</protein>
<evidence type="ECO:0000259" key="2">
    <source>
        <dbReference type="PROSITE" id="PS50001"/>
    </source>
</evidence>
<dbReference type="InterPro" id="IPR000242">
    <property type="entry name" value="PTP_cat"/>
</dbReference>
<proteinExistence type="predicted"/>
<evidence type="ECO:0000313" key="4">
    <source>
        <dbReference type="EMBL" id="KAK2193786.1"/>
    </source>
</evidence>
<dbReference type="InterPro" id="IPR036860">
    <property type="entry name" value="SH2_dom_sf"/>
</dbReference>
<dbReference type="InterPro" id="IPR000980">
    <property type="entry name" value="SH2"/>
</dbReference>
<dbReference type="SUPFAM" id="SSF52799">
    <property type="entry name" value="(Phosphotyrosine protein) phosphatases II"/>
    <property type="match status" value="1"/>
</dbReference>
<dbReference type="PANTHER" id="PTHR46559">
    <property type="entry name" value="TYROSINE-PROTEIN PHOSPHATASE NON-RECEPTOR TYPE 11"/>
    <property type="match status" value="1"/>
</dbReference>
<dbReference type="EMBL" id="JAODUO010000006">
    <property type="protein sequence ID" value="KAK2193786.1"/>
    <property type="molecule type" value="Genomic_DNA"/>
</dbReference>
<comment type="caution">
    <text evidence="4">The sequence shown here is derived from an EMBL/GenBank/DDBJ whole genome shotgun (WGS) entry which is preliminary data.</text>
</comment>
<evidence type="ECO:0000313" key="5">
    <source>
        <dbReference type="Proteomes" id="UP001209878"/>
    </source>
</evidence>
<dbReference type="InterPro" id="IPR029021">
    <property type="entry name" value="Prot-tyrosine_phosphatase-like"/>
</dbReference>
<dbReference type="SMART" id="SM00252">
    <property type="entry name" value="SH2"/>
    <property type="match status" value="1"/>
</dbReference>
<evidence type="ECO:0000259" key="3">
    <source>
        <dbReference type="PROSITE" id="PS50055"/>
    </source>
</evidence>
<evidence type="ECO:0000256" key="1">
    <source>
        <dbReference type="PROSITE-ProRule" id="PRU00191"/>
    </source>
</evidence>
<keyword evidence="5" id="KW-1185">Reference proteome</keyword>
<dbReference type="GO" id="GO:0005737">
    <property type="term" value="C:cytoplasm"/>
    <property type="evidence" value="ECO:0007669"/>
    <property type="project" value="TreeGrafter"/>
</dbReference>
<gene>
    <name evidence="4" type="ORF">NP493_5g04010</name>
</gene>
<dbReference type="PRINTS" id="PR00700">
    <property type="entry name" value="PRTYPHPHTASE"/>
</dbReference>
<dbReference type="SMART" id="SM00194">
    <property type="entry name" value="PTPc"/>
    <property type="match status" value="1"/>
</dbReference>
<dbReference type="CDD" id="cd09931">
    <property type="entry name" value="SH2_C-SH2_SHP_like"/>
    <property type="match status" value="1"/>
</dbReference>
<dbReference type="GO" id="GO:0050839">
    <property type="term" value="F:cell adhesion molecule binding"/>
    <property type="evidence" value="ECO:0007669"/>
    <property type="project" value="TreeGrafter"/>
</dbReference>
<name>A0AAD9PFD5_RIDPI</name>
<dbReference type="AlphaFoldDB" id="A0AAD9PFD5"/>
<dbReference type="GO" id="GO:0030971">
    <property type="term" value="F:receptor tyrosine kinase binding"/>
    <property type="evidence" value="ECO:0007669"/>
    <property type="project" value="TreeGrafter"/>
</dbReference>
<feature type="domain" description="Tyrosine-protein phosphatase" evidence="3">
    <location>
        <begin position="190"/>
        <end position="306"/>
    </location>
</feature>
<sequence length="306" mass="34902">MRIQNTGDYYDLYGGEKFATLAELVEHYFKNWGVLKSTGDTPVYLKFPLLCADPTKQRWFHGQIKGKAAEKMLMDKGKEGSFLVRGSRSNPGDFVLSVRNGEKIHHVMIVCKEDKYILAGNEDGDESFTNLTDLVEHYKEEGLKERNGDDIKLVMPFNATHITASGINDRIKELDKDGATKDDAKPKKGFMEEFDMLTQLDTTKLFERNAGKKPECRTKNRYKNILPFDFNRVVLKDGDPKVLGTDYINANLIQNKELPGSKRQYIATQGCLKTTVKDFWRMIWQHNSRIVVMTTKLVELGKVGSC</sequence>
<accession>A0AAD9PFD5</accession>
<keyword evidence="1" id="KW-0727">SH2 domain</keyword>
<dbReference type="GO" id="GO:0070374">
    <property type="term" value="P:positive regulation of ERK1 and ERK2 cascade"/>
    <property type="evidence" value="ECO:0007669"/>
    <property type="project" value="TreeGrafter"/>
</dbReference>
<organism evidence="4 5">
    <name type="scientific">Ridgeia piscesae</name>
    <name type="common">Tubeworm</name>
    <dbReference type="NCBI Taxonomy" id="27915"/>
    <lineage>
        <taxon>Eukaryota</taxon>
        <taxon>Metazoa</taxon>
        <taxon>Spiralia</taxon>
        <taxon>Lophotrochozoa</taxon>
        <taxon>Annelida</taxon>
        <taxon>Polychaeta</taxon>
        <taxon>Sedentaria</taxon>
        <taxon>Canalipalpata</taxon>
        <taxon>Sabellida</taxon>
        <taxon>Siboglinidae</taxon>
        <taxon>Ridgeia</taxon>
    </lineage>
</organism>